<name>A0A2T3GX58_9GAMM</name>
<evidence type="ECO:0000313" key="2">
    <source>
        <dbReference type="EMBL" id="BCV45502.1"/>
    </source>
</evidence>
<keyword evidence="4" id="KW-1185">Reference proteome</keyword>
<dbReference type="Proteomes" id="UP000254069">
    <property type="component" value="Unassembled WGS sequence"/>
</dbReference>
<accession>A0A380BLH3</accession>
<keyword evidence="1" id="KW-1133">Transmembrane helix</keyword>
<accession>A0A2T3GX58</accession>
<reference evidence="3 4" key="1">
    <citation type="submission" date="2018-06" db="EMBL/GenBank/DDBJ databases">
        <authorList>
            <consortium name="Pathogen Informatics"/>
            <person name="Doyle S."/>
        </authorList>
    </citation>
    <scope>NUCLEOTIDE SEQUENCE [LARGE SCALE GENOMIC DNA]</scope>
    <source>
        <strain evidence="3 4">NCTC10738</strain>
    </source>
</reference>
<feature type="transmembrane region" description="Helical" evidence="1">
    <location>
        <begin position="42"/>
        <end position="61"/>
    </location>
</feature>
<evidence type="ECO:0000256" key="1">
    <source>
        <dbReference type="SAM" id="Phobius"/>
    </source>
</evidence>
<keyword evidence="1" id="KW-0472">Membrane</keyword>
<evidence type="ECO:0000313" key="4">
    <source>
        <dbReference type="Proteomes" id="UP000254069"/>
    </source>
</evidence>
<sequence length="121" mass="13829">MLTKILLTALVLVLAWTMLKRRASPEVRQKEIAEPLPLFKRFLVPGAVGVTLILACGFFAWQWFDGYQVVSVTLVSPKEERREVYQVRKKDISTNELVTVDGLRIRLSSEERLMIAEKSVP</sequence>
<proteinExistence type="predicted"/>
<protein>
    <submittedName>
        <fullName evidence="3">Uncharacterized protein</fullName>
    </submittedName>
</protein>
<dbReference type="KEGG" id="salg:BS332_20080"/>
<evidence type="ECO:0000313" key="3">
    <source>
        <dbReference type="EMBL" id="SUJ02399.1"/>
    </source>
</evidence>
<dbReference type="EMBL" id="UGYO01000002">
    <property type="protein sequence ID" value="SUJ02399.1"/>
    <property type="molecule type" value="Genomic_DNA"/>
</dbReference>
<keyword evidence="1" id="KW-0812">Transmembrane</keyword>
<dbReference type="EMBL" id="AP024613">
    <property type="protein sequence ID" value="BCV45502.1"/>
    <property type="molecule type" value="Genomic_DNA"/>
</dbReference>
<dbReference type="Proteomes" id="UP000825078">
    <property type="component" value="Chromosome"/>
</dbReference>
<dbReference type="GeneID" id="93809642"/>
<dbReference type="AlphaFoldDB" id="A0A2T3GX58"/>
<organism evidence="3 4">
    <name type="scientific">Shewanella algae</name>
    <dbReference type="NCBI Taxonomy" id="38313"/>
    <lineage>
        <taxon>Bacteria</taxon>
        <taxon>Pseudomonadati</taxon>
        <taxon>Pseudomonadota</taxon>
        <taxon>Gammaproteobacteria</taxon>
        <taxon>Alteromonadales</taxon>
        <taxon>Shewanellaceae</taxon>
        <taxon>Shewanella</taxon>
    </lineage>
</organism>
<dbReference type="RefSeq" id="WP_025889694.1">
    <property type="nucleotide sequence ID" value="NZ_AP024609.1"/>
</dbReference>
<gene>
    <name evidence="3" type="ORF">NCTC10738_03497</name>
    <name evidence="2" type="ORF">TUM17379_25200</name>
</gene>
<reference evidence="2" key="2">
    <citation type="submission" date="2021-05" db="EMBL/GenBank/DDBJ databases">
        <title>Molecular characterization for Shewanella algae harboring chromosomal blaOXA-55-like strains isolated from clinical and environment sample.</title>
        <authorList>
            <person name="Ohama Y."/>
            <person name="Aoki K."/>
            <person name="Harada S."/>
            <person name="Moriya K."/>
            <person name="Ishii Y."/>
            <person name="Tateda K."/>
        </authorList>
    </citation>
    <scope>NUCLEOTIDE SEQUENCE</scope>
    <source>
        <strain evidence="2">TUM17379</strain>
    </source>
</reference>